<proteinExistence type="predicted"/>
<evidence type="ECO:0000259" key="3">
    <source>
        <dbReference type="PROSITE" id="PS51154"/>
    </source>
</evidence>
<keyword evidence="5" id="KW-1185">Reference proteome</keyword>
<feature type="region of interest" description="Disordered" evidence="1">
    <location>
        <begin position="385"/>
        <end position="425"/>
    </location>
</feature>
<dbReference type="SUPFAM" id="SSF52949">
    <property type="entry name" value="Macro domain-like"/>
    <property type="match status" value="1"/>
</dbReference>
<feature type="region of interest" description="Disordered" evidence="1">
    <location>
        <begin position="461"/>
        <end position="485"/>
    </location>
</feature>
<evidence type="ECO:0000259" key="2">
    <source>
        <dbReference type="PROSITE" id="PS50017"/>
    </source>
</evidence>
<dbReference type="SUPFAM" id="SSF47986">
    <property type="entry name" value="DEATH domain"/>
    <property type="match status" value="1"/>
</dbReference>
<dbReference type="InterPro" id="IPR011029">
    <property type="entry name" value="DEATH-like_dom_sf"/>
</dbReference>
<dbReference type="InterPro" id="IPR000488">
    <property type="entry name" value="Death_dom"/>
</dbReference>
<dbReference type="PROSITE" id="PS50017">
    <property type="entry name" value="DEATH_DOMAIN"/>
    <property type="match status" value="1"/>
</dbReference>
<feature type="domain" description="Macro" evidence="3">
    <location>
        <begin position="1"/>
        <end position="182"/>
    </location>
</feature>
<dbReference type="Proteomes" id="UP001164746">
    <property type="component" value="Chromosome 11"/>
</dbReference>
<sequence>MTRSNCLKNSFRVTSGFSVDQIKSLAHLYAEHKEFQGDSSYEGRESLNRKIRPHICDILDLKVDAIVCPTQTDLHLEPYGCYELDCNYVIHTAGPPPDTLLSYLQRKECLKKSYLSCLRKAFPVLGSGGAGMQLVDAVKIAVTSIRQWLEKSRNAKAVDSVVLCMYSEEQWQAYFPELTVAFPYGKDVAGFDQEELPIVPRTALFHPAETIATNIQCYKYQPPARRQVCRHFQALVTECHAGLEDSSLERFRFTAIFQNSCPPTHRVLLHNNVDLSAIEIQVVCHSRKEEDLDDTLCRRIQNLVKCYLLSALENISNFSTFVRCEKSVMGQRGMMYDADFLQDLANRNETQPCVHSCDKDTHLLNPLTMLKYWRWQRRAHRSLNVQVDKRSPQQHDEQGDQSNSCSEINDFSNTEARPSSPYSPAIVRGAPVEIEWVDSGSSGSLKSDADNGMYQAERVHKETVGQDQNNNINNDERGDNSSTSSWSPLGSLMSLFSWKQHHELPTRNIVEHEHHTFQPMDDSLMNSVPRVDETKQKTPCNEHKKSNSQITSNSKMQSEITGTSSGKVFHASVHENKHTSGTKDMHQRSLCAHCSHDKRSHPTNNLIAKSNICVSCQPVNEQAIGACGGRVPISMNNLTPFDPFTNNTYSNNMNINSVSDRDFLRLAKKIGNKQRQLGLELGLPYAEIQVICENNPRDAEMQGFEIIAAWRQRLGGRGTLNDLLDAMSSCGIDTNTVDRELNI</sequence>
<dbReference type="InterPro" id="IPR002589">
    <property type="entry name" value="Macro_dom"/>
</dbReference>
<dbReference type="PROSITE" id="PS51154">
    <property type="entry name" value="MACRO"/>
    <property type="match status" value="1"/>
</dbReference>
<dbReference type="Gene3D" id="1.10.533.10">
    <property type="entry name" value="Death Domain, Fas"/>
    <property type="match status" value="1"/>
</dbReference>
<feature type="compositionally biased region" description="Basic and acidic residues" evidence="1">
    <location>
        <begin position="534"/>
        <end position="545"/>
    </location>
</feature>
<reference evidence="4" key="1">
    <citation type="submission" date="2022-11" db="EMBL/GenBank/DDBJ databases">
        <title>Centuries of genome instability and evolution in soft-shell clam transmissible cancer (bioRxiv).</title>
        <authorList>
            <person name="Hart S.F.M."/>
            <person name="Yonemitsu M.A."/>
            <person name="Giersch R.M."/>
            <person name="Beal B.F."/>
            <person name="Arriagada G."/>
            <person name="Davis B.W."/>
            <person name="Ostrander E.A."/>
            <person name="Goff S.P."/>
            <person name="Metzger M.J."/>
        </authorList>
    </citation>
    <scope>NUCLEOTIDE SEQUENCE</scope>
    <source>
        <strain evidence="4">MELC-2E11</strain>
        <tissue evidence="4">Siphon/mantle</tissue>
    </source>
</reference>
<gene>
    <name evidence="4" type="ORF">MAR_000247</name>
</gene>
<name>A0ABY7FC70_MYAAR</name>
<evidence type="ECO:0000256" key="1">
    <source>
        <dbReference type="SAM" id="MobiDB-lite"/>
    </source>
</evidence>
<organism evidence="4 5">
    <name type="scientific">Mya arenaria</name>
    <name type="common">Soft-shell clam</name>
    <dbReference type="NCBI Taxonomy" id="6604"/>
    <lineage>
        <taxon>Eukaryota</taxon>
        <taxon>Metazoa</taxon>
        <taxon>Spiralia</taxon>
        <taxon>Lophotrochozoa</taxon>
        <taxon>Mollusca</taxon>
        <taxon>Bivalvia</taxon>
        <taxon>Autobranchia</taxon>
        <taxon>Heteroconchia</taxon>
        <taxon>Euheterodonta</taxon>
        <taxon>Imparidentia</taxon>
        <taxon>Neoheterodontei</taxon>
        <taxon>Myida</taxon>
        <taxon>Myoidea</taxon>
        <taxon>Myidae</taxon>
        <taxon>Mya</taxon>
    </lineage>
</organism>
<feature type="region of interest" description="Disordered" evidence="1">
    <location>
        <begin position="534"/>
        <end position="555"/>
    </location>
</feature>
<dbReference type="SMART" id="SM00005">
    <property type="entry name" value="DEATH"/>
    <property type="match status" value="1"/>
</dbReference>
<dbReference type="Pfam" id="PF00531">
    <property type="entry name" value="Death"/>
    <property type="match status" value="1"/>
</dbReference>
<feature type="compositionally biased region" description="Basic and acidic residues" evidence="1">
    <location>
        <begin position="387"/>
        <end position="398"/>
    </location>
</feature>
<accession>A0ABY7FC70</accession>
<dbReference type="EMBL" id="CP111022">
    <property type="protein sequence ID" value="WAR18409.1"/>
    <property type="molecule type" value="Genomic_DNA"/>
</dbReference>
<feature type="compositionally biased region" description="Polar residues" evidence="1">
    <location>
        <begin position="400"/>
        <end position="422"/>
    </location>
</feature>
<evidence type="ECO:0000313" key="5">
    <source>
        <dbReference type="Proteomes" id="UP001164746"/>
    </source>
</evidence>
<evidence type="ECO:0000313" key="4">
    <source>
        <dbReference type="EMBL" id="WAR18409.1"/>
    </source>
</evidence>
<dbReference type="PANTHER" id="PTHR11106">
    <property type="entry name" value="GANGLIOSIDE INDUCED DIFFERENTIATION ASSOCIATED PROTEIN 2-RELATED"/>
    <property type="match status" value="1"/>
</dbReference>
<feature type="domain" description="Death" evidence="2">
    <location>
        <begin position="659"/>
        <end position="727"/>
    </location>
</feature>
<protein>
    <submittedName>
        <fullName evidence="4">MACD2-like protein</fullName>
    </submittedName>
</protein>
<dbReference type="InterPro" id="IPR043472">
    <property type="entry name" value="Macro_dom-like"/>
</dbReference>
<dbReference type="Gene3D" id="3.40.220.10">
    <property type="entry name" value="Leucine Aminopeptidase, subunit E, domain 1"/>
    <property type="match status" value="2"/>
</dbReference>
<dbReference type="PANTHER" id="PTHR11106:SF27">
    <property type="entry name" value="MACRO DOMAIN-CONTAINING PROTEIN"/>
    <property type="match status" value="1"/>
</dbReference>
<dbReference type="CDD" id="cd01670">
    <property type="entry name" value="Death"/>
    <property type="match status" value="1"/>
</dbReference>